<dbReference type="InterPro" id="IPR021741">
    <property type="entry name" value="DUF3311"/>
</dbReference>
<evidence type="ECO:0000256" key="1">
    <source>
        <dbReference type="SAM" id="Phobius"/>
    </source>
</evidence>
<evidence type="ECO:0000313" key="3">
    <source>
        <dbReference type="Proteomes" id="UP000241118"/>
    </source>
</evidence>
<proteinExistence type="predicted"/>
<dbReference type="Proteomes" id="UP000241118">
    <property type="component" value="Unassembled WGS sequence"/>
</dbReference>
<feature type="transmembrane region" description="Helical" evidence="1">
    <location>
        <begin position="12"/>
        <end position="30"/>
    </location>
</feature>
<keyword evidence="3" id="KW-1185">Reference proteome</keyword>
<accession>A0A2P8I9U8</accession>
<keyword evidence="1" id="KW-1133">Transmembrane helix</keyword>
<organism evidence="2 3">
    <name type="scientific">Saccharothrix carnea</name>
    <dbReference type="NCBI Taxonomy" id="1280637"/>
    <lineage>
        <taxon>Bacteria</taxon>
        <taxon>Bacillati</taxon>
        <taxon>Actinomycetota</taxon>
        <taxon>Actinomycetes</taxon>
        <taxon>Pseudonocardiales</taxon>
        <taxon>Pseudonocardiaceae</taxon>
        <taxon>Saccharothrix</taxon>
    </lineage>
</organism>
<gene>
    <name evidence="2" type="ORF">B0I31_105193</name>
</gene>
<reference evidence="2 3" key="1">
    <citation type="submission" date="2018-03" db="EMBL/GenBank/DDBJ databases">
        <title>Genomic Encyclopedia of Type Strains, Phase III (KMG-III): the genomes of soil and plant-associated and newly described type strains.</title>
        <authorList>
            <person name="Whitman W."/>
        </authorList>
    </citation>
    <scope>NUCLEOTIDE SEQUENCE [LARGE SCALE GENOMIC DNA]</scope>
    <source>
        <strain evidence="2 3">CGMCC 4.7097</strain>
    </source>
</reference>
<name>A0A2P8I9U8_SACCR</name>
<protein>
    <submittedName>
        <fullName evidence="2">Uncharacterized protein DUF3311</fullName>
    </submittedName>
</protein>
<dbReference type="Pfam" id="PF11755">
    <property type="entry name" value="DUF3311"/>
    <property type="match status" value="1"/>
</dbReference>
<keyword evidence="1" id="KW-0812">Transmembrane</keyword>
<evidence type="ECO:0000313" key="2">
    <source>
        <dbReference type="EMBL" id="PSL55234.1"/>
    </source>
</evidence>
<dbReference type="AlphaFoldDB" id="A0A2P8I9U8"/>
<sequence length="88" mass="10064">MPSARKSSLRWSNWNLLLLIPLLMLITPWFNSDEPRVLGLPFFYWYQFAWVPVGVLCVGLVYVKTKDEPVVKGKPDLLGVDDLDEGAK</sequence>
<dbReference type="EMBL" id="PYAX01000005">
    <property type="protein sequence ID" value="PSL55234.1"/>
    <property type="molecule type" value="Genomic_DNA"/>
</dbReference>
<keyword evidence="1" id="KW-0472">Membrane</keyword>
<comment type="caution">
    <text evidence="2">The sequence shown here is derived from an EMBL/GenBank/DDBJ whole genome shotgun (WGS) entry which is preliminary data.</text>
</comment>
<dbReference type="OrthoDB" id="123261at2"/>
<feature type="transmembrane region" description="Helical" evidence="1">
    <location>
        <begin position="42"/>
        <end position="63"/>
    </location>
</feature>
<dbReference type="RefSeq" id="WP_106616138.1">
    <property type="nucleotide sequence ID" value="NZ_PYAX01000005.1"/>
</dbReference>